<organism evidence="5 6">
    <name type="scientific">Candidatus Methanolliviera hydrocarbonicum</name>
    <dbReference type="NCBI Taxonomy" id="2491085"/>
    <lineage>
        <taxon>Archaea</taxon>
        <taxon>Methanobacteriati</taxon>
        <taxon>Methanobacteriota</taxon>
        <taxon>Candidatus Methanoliparia</taxon>
        <taxon>Candidatus Methanoliparales</taxon>
        <taxon>Candidatus Methanollivieraceae</taxon>
        <taxon>Candidatus Methanolliviera</taxon>
    </lineage>
</organism>
<proteinExistence type="predicted"/>
<dbReference type="Pfam" id="PF01493">
    <property type="entry name" value="GXGXG"/>
    <property type="match status" value="1"/>
</dbReference>
<reference evidence="5 6" key="1">
    <citation type="journal article" date="2019" name="Nat. Microbiol.">
        <title>Wide diversity of methane and short-chain alkane metabolisms in uncultured archaea.</title>
        <authorList>
            <person name="Borrel G."/>
            <person name="Adam P.S."/>
            <person name="McKay L.J."/>
            <person name="Chen L.X."/>
            <person name="Sierra-Garcia I.N."/>
            <person name="Sieber C.M."/>
            <person name="Letourneur Q."/>
            <person name="Ghozlane A."/>
            <person name="Andersen G.L."/>
            <person name="Li W.J."/>
            <person name="Hallam S.J."/>
            <person name="Muyzer G."/>
            <person name="de Oliveira V.M."/>
            <person name="Inskeep W.P."/>
            <person name="Banfield J.F."/>
            <person name="Gribaldo S."/>
        </authorList>
    </citation>
    <scope>NUCLEOTIDE SEQUENCE [LARGE SCALE GENOMIC DNA]</scope>
    <source>
        <strain evidence="5">NM1b</strain>
    </source>
</reference>
<sequence length="257" mass="27748">MQNITLKSKYDGRISVEAEIITPDNFSGKDAKEIGDMSVFMGNKTVKLKDIFEVEPSENSSENSPKDTEIIIKGNTDRIKRIGEGMTSGRIVIEGDVDMHCGAMMRGGRIIVKGDADSWAGREMSGGELVIEGDAKNYIGGAYRGETYGMTGGKITVKGNVGAYLGEKMKDGEIVVEGDADMIPGMEMLGGKMIIKGDAIMPGGEMKGGTIIVKGKVTDRMPTFKMDGMEIIEGTEFNRYTGDLSVRRAKGILYMKG</sequence>
<dbReference type="GO" id="GO:0019386">
    <property type="term" value="P:methanogenesis, from carbon dioxide"/>
    <property type="evidence" value="ECO:0007669"/>
    <property type="project" value="UniProtKB-UniPathway"/>
</dbReference>
<dbReference type="EC" id="1.2.7.12" evidence="2"/>
<dbReference type="SUPFAM" id="SSF69336">
    <property type="entry name" value="Alpha subunit of glutamate synthase, C-terminal domain"/>
    <property type="match status" value="1"/>
</dbReference>
<evidence type="ECO:0000256" key="3">
    <source>
        <dbReference type="ARBA" id="ARBA00048228"/>
    </source>
</evidence>
<dbReference type="PANTHER" id="PTHR39673:SF5">
    <property type="entry name" value="TUNGSTEN-CONTAINING FORMYLMETHANOFURAN DEHYDROGENASE 2 SUBUNIT C"/>
    <property type="match status" value="1"/>
</dbReference>
<dbReference type="EMBL" id="RXIL01000112">
    <property type="protein sequence ID" value="RZN68274.1"/>
    <property type="molecule type" value="Genomic_DNA"/>
</dbReference>
<dbReference type="PANTHER" id="PTHR39673">
    <property type="entry name" value="TUNGSTEN FORMYLMETHANOFURAN DEHYDROGENASE, SUBUNIT C (FWDC)"/>
    <property type="match status" value="1"/>
</dbReference>
<dbReference type="AlphaFoldDB" id="A0A520KWW1"/>
<dbReference type="InterPro" id="IPR002489">
    <property type="entry name" value="Glu_synth_asu_C"/>
</dbReference>
<gene>
    <name evidence="5" type="ORF">EF807_06180</name>
</gene>
<dbReference type="InterPro" id="IPR017550">
    <property type="entry name" value="Formylmethanofuran_DH_suC"/>
</dbReference>
<comment type="pathway">
    <text evidence="1">One-carbon metabolism; methanogenesis from CO(2); 5,10-methenyl-5,6,7,8-tetrahydromethanopterin from CO(2): step 1/3.</text>
</comment>
<protein>
    <recommendedName>
        <fullName evidence="2">formylmethanofuran dehydrogenase</fullName>
        <ecNumber evidence="2">1.2.7.12</ecNumber>
    </recommendedName>
</protein>
<dbReference type="GO" id="GO:0018493">
    <property type="term" value="F:formylmethanofuran dehydrogenase activity"/>
    <property type="evidence" value="ECO:0007669"/>
    <property type="project" value="UniProtKB-EC"/>
</dbReference>
<name>A0A520KWW1_9EURY</name>
<feature type="domain" description="Glutamate synthase alpha subunit C-terminal" evidence="4">
    <location>
        <begin position="104"/>
        <end position="216"/>
    </location>
</feature>
<dbReference type="GO" id="GO:0046914">
    <property type="term" value="F:transition metal ion binding"/>
    <property type="evidence" value="ECO:0007669"/>
    <property type="project" value="InterPro"/>
</dbReference>
<accession>A0A520KWW1</accession>
<evidence type="ECO:0000256" key="1">
    <source>
        <dbReference type="ARBA" id="ARBA00004830"/>
    </source>
</evidence>
<evidence type="ECO:0000313" key="6">
    <source>
        <dbReference type="Proteomes" id="UP000320766"/>
    </source>
</evidence>
<dbReference type="UniPathway" id="UPA00640">
    <property type="reaction ID" value="UER00692"/>
</dbReference>
<evidence type="ECO:0000313" key="5">
    <source>
        <dbReference type="EMBL" id="RZN68274.1"/>
    </source>
</evidence>
<dbReference type="CDD" id="cd00980">
    <property type="entry name" value="FwdC/FmdC"/>
    <property type="match status" value="1"/>
</dbReference>
<comment type="catalytic activity">
    <reaction evidence="3">
        <text>N-formylmethanofuran + 2 oxidized [2Fe-2S]-[ferredoxin] + H2O = methanofuran + 2 reduced [2Fe-2S]-[ferredoxin] + CO2 + H(+)</text>
        <dbReference type="Rhea" id="RHEA:19841"/>
        <dbReference type="Rhea" id="RHEA-COMP:10000"/>
        <dbReference type="Rhea" id="RHEA-COMP:10001"/>
        <dbReference type="ChEBI" id="CHEBI:15377"/>
        <dbReference type="ChEBI" id="CHEBI:15378"/>
        <dbReference type="ChEBI" id="CHEBI:16526"/>
        <dbReference type="ChEBI" id="CHEBI:33737"/>
        <dbReference type="ChEBI" id="CHEBI:33738"/>
        <dbReference type="ChEBI" id="CHEBI:57727"/>
        <dbReference type="ChEBI" id="CHEBI:58151"/>
        <dbReference type="EC" id="1.2.7.12"/>
    </reaction>
</comment>
<dbReference type="InterPro" id="IPR036485">
    <property type="entry name" value="Glu_synth_asu_C_sf"/>
</dbReference>
<comment type="caution">
    <text evidence="5">The sequence shown here is derived from an EMBL/GenBank/DDBJ whole genome shotgun (WGS) entry which is preliminary data.</text>
</comment>
<evidence type="ECO:0000259" key="4">
    <source>
        <dbReference type="Pfam" id="PF01493"/>
    </source>
</evidence>
<dbReference type="Proteomes" id="UP000320766">
    <property type="component" value="Unassembled WGS sequence"/>
</dbReference>
<evidence type="ECO:0000256" key="2">
    <source>
        <dbReference type="ARBA" id="ARBA00012692"/>
    </source>
</evidence>
<dbReference type="NCBIfam" id="TIGR03122">
    <property type="entry name" value="one_C_dehyd_C"/>
    <property type="match status" value="1"/>
</dbReference>
<dbReference type="Gene3D" id="2.160.20.60">
    <property type="entry name" value="Glutamate synthase, alpha subunit, C-terminal domain"/>
    <property type="match status" value="2"/>
</dbReference>